<feature type="transmembrane region" description="Helical" evidence="1">
    <location>
        <begin position="34"/>
        <end position="56"/>
    </location>
</feature>
<keyword evidence="1" id="KW-0472">Membrane</keyword>
<name>A0A7C5L2H1_AQUAO</name>
<feature type="transmembrane region" description="Helical" evidence="1">
    <location>
        <begin position="278"/>
        <end position="300"/>
    </location>
</feature>
<feature type="transmembrane region" description="Helical" evidence="1">
    <location>
        <begin position="92"/>
        <end position="109"/>
    </location>
</feature>
<comment type="caution">
    <text evidence="2">The sequence shown here is derived from an EMBL/GenBank/DDBJ whole genome shotgun (WGS) entry which is preliminary data.</text>
</comment>
<keyword evidence="1" id="KW-1133">Transmembrane helix</keyword>
<evidence type="ECO:0000256" key="1">
    <source>
        <dbReference type="SAM" id="Phobius"/>
    </source>
</evidence>
<feature type="transmembrane region" description="Helical" evidence="1">
    <location>
        <begin position="210"/>
        <end position="232"/>
    </location>
</feature>
<feature type="transmembrane region" description="Helical" evidence="1">
    <location>
        <begin position="355"/>
        <end position="377"/>
    </location>
</feature>
<gene>
    <name evidence="2" type="ORF">ENJ61_03605</name>
</gene>
<organism evidence="2">
    <name type="scientific">Aquifex aeolicus</name>
    <dbReference type="NCBI Taxonomy" id="63363"/>
    <lineage>
        <taxon>Bacteria</taxon>
        <taxon>Pseudomonadati</taxon>
        <taxon>Aquificota</taxon>
        <taxon>Aquificia</taxon>
        <taxon>Aquificales</taxon>
        <taxon>Aquificaceae</taxon>
        <taxon>Aquifex</taxon>
    </lineage>
</organism>
<feature type="transmembrane region" description="Helical" evidence="1">
    <location>
        <begin position="7"/>
        <end position="28"/>
    </location>
</feature>
<proteinExistence type="predicted"/>
<feature type="transmembrane region" description="Helical" evidence="1">
    <location>
        <begin position="187"/>
        <end position="204"/>
    </location>
</feature>
<feature type="transmembrane region" description="Helical" evidence="1">
    <location>
        <begin position="121"/>
        <end position="142"/>
    </location>
</feature>
<dbReference type="Proteomes" id="UP000885792">
    <property type="component" value="Unassembled WGS sequence"/>
</dbReference>
<keyword evidence="1" id="KW-0812">Transmembrane</keyword>
<feature type="transmembrane region" description="Helical" evidence="1">
    <location>
        <begin position="154"/>
        <end position="175"/>
    </location>
</feature>
<dbReference type="AlphaFoldDB" id="A0A7C5L2H1"/>
<reference evidence="2" key="1">
    <citation type="journal article" date="2020" name="mSystems">
        <title>Genome- and Community-Level Interaction Insights into Carbon Utilization and Element Cycling Functions of Hydrothermarchaeota in Hydrothermal Sediment.</title>
        <authorList>
            <person name="Zhou Z."/>
            <person name="Liu Y."/>
            <person name="Xu W."/>
            <person name="Pan J."/>
            <person name="Luo Z.H."/>
            <person name="Li M."/>
        </authorList>
    </citation>
    <scope>NUCLEOTIDE SEQUENCE [LARGE SCALE GENOMIC DNA]</scope>
    <source>
        <strain evidence="2">HyVt-501</strain>
    </source>
</reference>
<sequence length="393" mass="43923">MFYISRITPPLFAVAVFNLFFSLFLKQIPEEQVLFYVTLVFGFVGLVLLGAMYQIIPNSQNRKLSNPQISYWVLGGTVASLILFYFHRFELGSLLLFVSVAAFYLHGLRNISNWTPVTVKFIGSSATYLTLSTFFLFLSFNFDLVPFQLAIHTLTVGAMLNAVYGVELAWIPMLLMETLNVRKAQRLFWIKQATTPVFLASFLFMNYTAIAVSSLLEFGVSLFFLYLIYGVIANRRMPAPLPPVVRIFLVAMVFLPFGLAVGTLTAAKPAALPFTVDLHLNLLVYGFTAFTIFGGIFHLLPRIVWNWKFAGRTGGRVPAVSELVDEAFAPKFLEYAVPAFLIFLVLDNLNPPLRAFSSLAYAAVVILFVKVAFVPLIKKLKEVEDGGGENPRG</sequence>
<protein>
    <submittedName>
        <fullName evidence="2">Uncharacterized protein</fullName>
    </submittedName>
</protein>
<accession>A0A7C5L2H1</accession>
<feature type="transmembrane region" description="Helical" evidence="1">
    <location>
        <begin position="68"/>
        <end position="86"/>
    </location>
</feature>
<dbReference type="EMBL" id="DRNB01000135">
    <property type="protein sequence ID" value="HHJ63972.1"/>
    <property type="molecule type" value="Genomic_DNA"/>
</dbReference>
<feature type="transmembrane region" description="Helical" evidence="1">
    <location>
        <begin position="244"/>
        <end position="266"/>
    </location>
</feature>
<evidence type="ECO:0000313" key="2">
    <source>
        <dbReference type="EMBL" id="HHJ63972.1"/>
    </source>
</evidence>